<dbReference type="InterPro" id="IPR013321">
    <property type="entry name" value="Arc_rbn_hlx_hlx"/>
</dbReference>
<proteinExistence type="predicted"/>
<dbReference type="EMBL" id="MHVR01000023">
    <property type="protein sequence ID" value="OHA95530.1"/>
    <property type="molecule type" value="Genomic_DNA"/>
</dbReference>
<reference evidence="2 3" key="1">
    <citation type="journal article" date="2016" name="Nat. Commun.">
        <title>Thousands of microbial genomes shed light on interconnected biogeochemical processes in an aquifer system.</title>
        <authorList>
            <person name="Anantharaman K."/>
            <person name="Brown C.T."/>
            <person name="Hug L.A."/>
            <person name="Sharon I."/>
            <person name="Castelle C.J."/>
            <person name="Probst A.J."/>
            <person name="Thomas B.C."/>
            <person name="Singh A."/>
            <person name="Wilkins M.J."/>
            <person name="Karaoz U."/>
            <person name="Brodie E.L."/>
            <person name="Williams K.H."/>
            <person name="Hubbard S.S."/>
            <person name="Banfield J.F."/>
        </authorList>
    </citation>
    <scope>NUCLEOTIDE SEQUENCE [LARGE SCALE GENOMIC DNA]</scope>
</reference>
<sequence length="68" mass="8017">MRNVINISLPQELTKVVKREVKTGNYASVSEFFRYLLRNHRLAEELNKAKRDFEIGKGKVLRSLKDLR</sequence>
<organism evidence="2 3">
    <name type="scientific">Candidatus Zambryskibacteria bacterium RIFCSPHIGHO2_02_FULL_43_14</name>
    <dbReference type="NCBI Taxonomy" id="1802748"/>
    <lineage>
        <taxon>Bacteria</taxon>
        <taxon>Candidatus Zambryskiibacteriota</taxon>
    </lineage>
</organism>
<gene>
    <name evidence="2" type="ORF">A3C70_00685</name>
</gene>
<dbReference type="CDD" id="cd22231">
    <property type="entry name" value="RHH_NikR_HicB-like"/>
    <property type="match status" value="1"/>
</dbReference>
<dbReference type="InterPro" id="IPR010985">
    <property type="entry name" value="Ribbon_hlx_hlx"/>
</dbReference>
<evidence type="ECO:0000259" key="1">
    <source>
        <dbReference type="Pfam" id="PF01402"/>
    </source>
</evidence>
<dbReference type="InterPro" id="IPR002145">
    <property type="entry name" value="CopG"/>
</dbReference>
<dbReference type="Gene3D" id="1.10.1220.10">
    <property type="entry name" value="Met repressor-like"/>
    <property type="match status" value="1"/>
</dbReference>
<feature type="domain" description="Ribbon-helix-helix protein CopG" evidence="1">
    <location>
        <begin position="4"/>
        <end position="40"/>
    </location>
</feature>
<evidence type="ECO:0000313" key="2">
    <source>
        <dbReference type="EMBL" id="OHA95530.1"/>
    </source>
</evidence>
<protein>
    <recommendedName>
        <fullName evidence="1">Ribbon-helix-helix protein CopG domain-containing protein</fullName>
    </recommendedName>
</protein>
<accession>A0A1G2TE29</accession>
<dbReference type="Proteomes" id="UP000178175">
    <property type="component" value="Unassembled WGS sequence"/>
</dbReference>
<comment type="caution">
    <text evidence="2">The sequence shown here is derived from an EMBL/GenBank/DDBJ whole genome shotgun (WGS) entry which is preliminary data.</text>
</comment>
<name>A0A1G2TE29_9BACT</name>
<dbReference type="GO" id="GO:0006355">
    <property type="term" value="P:regulation of DNA-templated transcription"/>
    <property type="evidence" value="ECO:0007669"/>
    <property type="project" value="InterPro"/>
</dbReference>
<dbReference type="SUPFAM" id="SSF47598">
    <property type="entry name" value="Ribbon-helix-helix"/>
    <property type="match status" value="1"/>
</dbReference>
<dbReference type="Pfam" id="PF01402">
    <property type="entry name" value="RHH_1"/>
    <property type="match status" value="1"/>
</dbReference>
<evidence type="ECO:0000313" key="3">
    <source>
        <dbReference type="Proteomes" id="UP000178175"/>
    </source>
</evidence>
<dbReference type="AlphaFoldDB" id="A0A1G2TE29"/>